<reference evidence="1 2" key="1">
    <citation type="submission" date="2016-02" db="EMBL/GenBank/DDBJ databases">
        <title>Genome analysis of coral dinoflagellate symbionts highlights evolutionary adaptations to a symbiotic lifestyle.</title>
        <authorList>
            <person name="Aranda M."/>
            <person name="Li Y."/>
            <person name="Liew Y.J."/>
            <person name="Baumgarten S."/>
            <person name="Simakov O."/>
            <person name="Wilson M."/>
            <person name="Piel J."/>
            <person name="Ashoor H."/>
            <person name="Bougouffa S."/>
            <person name="Bajic V.B."/>
            <person name="Ryu T."/>
            <person name="Ravasi T."/>
            <person name="Bayer T."/>
            <person name="Micklem G."/>
            <person name="Kim H."/>
            <person name="Bhak J."/>
            <person name="Lajeunesse T.C."/>
            <person name="Voolstra C.R."/>
        </authorList>
    </citation>
    <scope>NUCLEOTIDE SEQUENCE [LARGE SCALE GENOMIC DNA]</scope>
    <source>
        <strain evidence="1 2">CCMP2467</strain>
    </source>
</reference>
<evidence type="ECO:0000313" key="2">
    <source>
        <dbReference type="Proteomes" id="UP000186817"/>
    </source>
</evidence>
<dbReference type="Proteomes" id="UP000186817">
    <property type="component" value="Unassembled WGS sequence"/>
</dbReference>
<accession>A0A1Q9CME0</accession>
<proteinExistence type="predicted"/>
<evidence type="ECO:0000313" key="1">
    <source>
        <dbReference type="EMBL" id="OLP84037.1"/>
    </source>
</evidence>
<comment type="caution">
    <text evidence="1">The sequence shown here is derived from an EMBL/GenBank/DDBJ whole genome shotgun (WGS) entry which is preliminary data.</text>
</comment>
<organism evidence="1 2">
    <name type="scientific">Symbiodinium microadriaticum</name>
    <name type="common">Dinoflagellate</name>
    <name type="synonym">Zooxanthella microadriatica</name>
    <dbReference type="NCBI Taxonomy" id="2951"/>
    <lineage>
        <taxon>Eukaryota</taxon>
        <taxon>Sar</taxon>
        <taxon>Alveolata</taxon>
        <taxon>Dinophyceae</taxon>
        <taxon>Suessiales</taxon>
        <taxon>Symbiodiniaceae</taxon>
        <taxon>Symbiodinium</taxon>
    </lineage>
</organism>
<gene>
    <name evidence="1" type="ORF">AK812_SmicGene35140</name>
</gene>
<dbReference type="EMBL" id="LSRX01001073">
    <property type="protein sequence ID" value="OLP84037.1"/>
    <property type="molecule type" value="Genomic_DNA"/>
</dbReference>
<keyword evidence="2" id="KW-1185">Reference proteome</keyword>
<dbReference type="OrthoDB" id="10629282at2759"/>
<sequence>MESLQARNESDRVYLGLGIPKVGKFFDALVGFSPDGPALMACAMEPHTTLVVKALPRSASSTVLSPKKGRETIDATQAALEELQQRLAEEVDQRSYGQQRSGTHVRLQVVADAHRENRMPIENKRNGTIPRLVSDDADVGKDADDHDAYGRCGSVGMPLKTLLAATRVLNMTGMIQTMMVPMMLKMKMMTWTMVKQKGFARRGYSYHRTADPTQQTLSRK</sequence>
<protein>
    <submittedName>
        <fullName evidence="1">Uncharacterized protein</fullName>
    </submittedName>
</protein>
<name>A0A1Q9CME0_SYMMI</name>
<dbReference type="AlphaFoldDB" id="A0A1Q9CME0"/>